<keyword evidence="3" id="KW-1185">Reference proteome</keyword>
<dbReference type="HOGENOM" id="CLU_1214041_0_0_5"/>
<organism evidence="2 3">
    <name type="scientific">Rhodospirillum centenum (strain ATCC 51521 / SW)</name>
    <dbReference type="NCBI Taxonomy" id="414684"/>
    <lineage>
        <taxon>Bacteria</taxon>
        <taxon>Pseudomonadati</taxon>
        <taxon>Pseudomonadota</taxon>
        <taxon>Alphaproteobacteria</taxon>
        <taxon>Rhodospirillales</taxon>
        <taxon>Rhodospirillaceae</taxon>
        <taxon>Rhodospirillum</taxon>
    </lineage>
</organism>
<dbReference type="Proteomes" id="UP000001591">
    <property type="component" value="Chromosome"/>
</dbReference>
<feature type="transmembrane region" description="Helical" evidence="1">
    <location>
        <begin position="163"/>
        <end position="180"/>
    </location>
</feature>
<proteinExistence type="predicted"/>
<dbReference type="AlphaFoldDB" id="B6IPT7"/>
<evidence type="ECO:0000313" key="3">
    <source>
        <dbReference type="Proteomes" id="UP000001591"/>
    </source>
</evidence>
<gene>
    <name evidence="2" type="ordered locus">RC1_0022</name>
</gene>
<feature type="transmembrane region" description="Helical" evidence="1">
    <location>
        <begin position="74"/>
        <end position="94"/>
    </location>
</feature>
<dbReference type="EMBL" id="CP000613">
    <property type="protein sequence ID" value="ACI97473.1"/>
    <property type="molecule type" value="Genomic_DNA"/>
</dbReference>
<evidence type="ECO:0008006" key="4">
    <source>
        <dbReference type="Google" id="ProtNLM"/>
    </source>
</evidence>
<dbReference type="STRING" id="414684.RC1_0022"/>
<protein>
    <recommendedName>
        <fullName evidence="4">Transmembrane protein</fullName>
    </recommendedName>
</protein>
<feature type="transmembrane region" description="Helical" evidence="1">
    <location>
        <begin position="192"/>
        <end position="210"/>
    </location>
</feature>
<keyword evidence="1" id="KW-1133">Transmembrane helix</keyword>
<reference evidence="2 3" key="1">
    <citation type="journal article" date="2010" name="BMC Genomics">
        <title>Metabolic flexibility revealed in the genome of the cyst-forming alpha-1 proteobacterium Rhodospirillum centenum.</title>
        <authorList>
            <person name="Lu Y.K."/>
            <person name="Marden J."/>
            <person name="Han M."/>
            <person name="Swingley W.D."/>
            <person name="Mastrian S.D."/>
            <person name="Chowdhury S.R."/>
            <person name="Hao J."/>
            <person name="Helmy T."/>
            <person name="Kim S."/>
            <person name="Kurdoglu A.A."/>
            <person name="Matthies H.J."/>
            <person name="Rollo D."/>
            <person name="Stothard P."/>
            <person name="Blankenship R.E."/>
            <person name="Bauer C.E."/>
            <person name="Touchman J.W."/>
        </authorList>
    </citation>
    <scope>NUCLEOTIDE SEQUENCE [LARGE SCALE GENOMIC DNA]</scope>
    <source>
        <strain evidence="3">ATCC 51521 / SW</strain>
    </source>
</reference>
<feature type="transmembrane region" description="Helical" evidence="1">
    <location>
        <begin position="126"/>
        <end position="151"/>
    </location>
</feature>
<dbReference type="KEGG" id="rce:RC1_0022"/>
<sequence length="228" mass="24379">MEDDLMDGRTDWLIAGAATGLWLLCLGSDAMAAWLLVEDGPVETLSAVLYLAAAVVALAGTGGRPWLRRGVAGLALLCFLSEISFGARLFGYAMPAMQGGGELDGGQDLAMLLWRQARPWLSAHKAAVLTATALGAGLLLWRLWPLLLAVARPLADRPAERRAVIAVVLLALAVLIDLDIRPYLVLRRLEEVVELAAAGFLLAAALAHGCQPAFRFRRPAVARGLRRP</sequence>
<evidence type="ECO:0000313" key="2">
    <source>
        <dbReference type="EMBL" id="ACI97473.1"/>
    </source>
</evidence>
<feature type="transmembrane region" description="Helical" evidence="1">
    <location>
        <begin position="47"/>
        <end position="67"/>
    </location>
</feature>
<keyword evidence="1" id="KW-0812">Transmembrane</keyword>
<feature type="transmembrane region" description="Helical" evidence="1">
    <location>
        <begin position="12"/>
        <end position="35"/>
    </location>
</feature>
<evidence type="ECO:0000256" key="1">
    <source>
        <dbReference type="SAM" id="Phobius"/>
    </source>
</evidence>
<name>B6IPT7_RHOCS</name>
<dbReference type="eggNOG" id="ENOG502ZKYY">
    <property type="taxonomic scope" value="Bacteria"/>
</dbReference>
<accession>B6IPT7</accession>
<keyword evidence="1" id="KW-0472">Membrane</keyword>